<dbReference type="GO" id="GO:0070180">
    <property type="term" value="F:large ribosomal subunit rRNA binding"/>
    <property type="evidence" value="ECO:0007669"/>
    <property type="project" value="UniProtKB-UniRule"/>
</dbReference>
<feature type="region of interest" description="Disordered" evidence="6">
    <location>
        <begin position="1"/>
        <end position="22"/>
    </location>
</feature>
<keyword evidence="3 5" id="KW-0687">Ribonucleoprotein</keyword>
<evidence type="ECO:0000313" key="7">
    <source>
        <dbReference type="EMBL" id="HHS52988.1"/>
    </source>
</evidence>
<accession>A0A7C6AAB1</accession>
<dbReference type="EMBL" id="DTLI01000216">
    <property type="protein sequence ID" value="HHS52988.1"/>
    <property type="molecule type" value="Genomic_DNA"/>
</dbReference>
<evidence type="ECO:0000256" key="6">
    <source>
        <dbReference type="SAM" id="MobiDB-lite"/>
    </source>
</evidence>
<comment type="subunit">
    <text evidence="5">Part of the ribosomal stalk of the 50S ribosomal subunit. The N-terminus interacts with L11 and the large rRNA to form the base of the stalk. The C-terminus forms an elongated spine to which L12 dimers bind in a sequential fashion forming a multimeric L10(L12)X complex.</text>
</comment>
<evidence type="ECO:0000256" key="5">
    <source>
        <dbReference type="HAMAP-Rule" id="MF_00362"/>
    </source>
</evidence>
<dbReference type="InterPro" id="IPR022973">
    <property type="entry name" value="Ribosomal_uL10_bac"/>
</dbReference>
<sequence length="198" mass="22259">MTGVERKAKLSTKVQDKKQRNPSPIKIDKVQRLVTLLNKATGIYFADYSKVKATDITDLRQKLRTAGVVAKVVKNRLAFLAFKELGYNEALRRFLTGPTALLLTTQDPITPAKLLKDLTQKFTEIKIKGAYVENTIFNAEQFNYIANLPTRAELNATLVGVLSGPIYELVMNLEGLFVQLVLTLEAIGKKEEQFKKEE</sequence>
<dbReference type="Pfam" id="PF00466">
    <property type="entry name" value="Ribosomal_L10"/>
    <property type="match status" value="1"/>
</dbReference>
<keyword evidence="5" id="KW-0699">rRNA-binding</keyword>
<proteinExistence type="inferred from homology"/>
<dbReference type="GO" id="GO:1990904">
    <property type="term" value="C:ribonucleoprotein complex"/>
    <property type="evidence" value="ECO:0007669"/>
    <property type="project" value="UniProtKB-KW"/>
</dbReference>
<evidence type="ECO:0000256" key="2">
    <source>
        <dbReference type="ARBA" id="ARBA00022980"/>
    </source>
</evidence>
<comment type="similarity">
    <text evidence="1 5">Belongs to the universal ribosomal protein uL10 family.</text>
</comment>
<comment type="function">
    <text evidence="5">Forms part of the ribosomal stalk, playing a central role in the interaction of the ribosome with GTP-bound translation factors.</text>
</comment>
<dbReference type="GO" id="GO:0006412">
    <property type="term" value="P:translation"/>
    <property type="evidence" value="ECO:0007669"/>
    <property type="project" value="UniProtKB-UniRule"/>
</dbReference>
<name>A0A7C6AAB1_UNCW3</name>
<evidence type="ECO:0000256" key="4">
    <source>
        <dbReference type="ARBA" id="ARBA00035202"/>
    </source>
</evidence>
<dbReference type="InterPro" id="IPR047865">
    <property type="entry name" value="Ribosomal_uL10_bac_type"/>
</dbReference>
<comment type="caution">
    <text evidence="7">The sequence shown here is derived from an EMBL/GenBank/DDBJ whole genome shotgun (WGS) entry which is preliminary data.</text>
</comment>
<dbReference type="AlphaFoldDB" id="A0A7C6AAB1"/>
<evidence type="ECO:0000256" key="3">
    <source>
        <dbReference type="ARBA" id="ARBA00023274"/>
    </source>
</evidence>
<dbReference type="SUPFAM" id="SSF160369">
    <property type="entry name" value="Ribosomal protein L10-like"/>
    <property type="match status" value="1"/>
</dbReference>
<gene>
    <name evidence="5" type="primary">rplJ</name>
    <name evidence="7" type="ORF">ENW73_09100</name>
</gene>
<dbReference type="CDD" id="cd05797">
    <property type="entry name" value="Ribosomal_L10"/>
    <property type="match status" value="1"/>
</dbReference>
<reference evidence="7" key="1">
    <citation type="journal article" date="2020" name="mSystems">
        <title>Genome- and Community-Level Interaction Insights into Carbon Utilization and Element Cycling Functions of Hydrothermarchaeota in Hydrothermal Sediment.</title>
        <authorList>
            <person name="Zhou Z."/>
            <person name="Liu Y."/>
            <person name="Xu W."/>
            <person name="Pan J."/>
            <person name="Luo Z.H."/>
            <person name="Li M."/>
        </authorList>
    </citation>
    <scope>NUCLEOTIDE SEQUENCE [LARGE SCALE GENOMIC DNA]</scope>
    <source>
        <strain evidence="7">SpSt-876</strain>
    </source>
</reference>
<protein>
    <recommendedName>
        <fullName evidence="4 5">Large ribosomal subunit protein uL10</fullName>
    </recommendedName>
</protein>
<dbReference type="InterPro" id="IPR001790">
    <property type="entry name" value="Ribosomal_uL10"/>
</dbReference>
<feature type="compositionally biased region" description="Basic and acidic residues" evidence="6">
    <location>
        <begin position="1"/>
        <end position="19"/>
    </location>
</feature>
<keyword evidence="5" id="KW-0694">RNA-binding</keyword>
<organism evidence="7">
    <name type="scientific">candidate division WOR-3 bacterium</name>
    <dbReference type="NCBI Taxonomy" id="2052148"/>
    <lineage>
        <taxon>Bacteria</taxon>
        <taxon>Bacteria division WOR-3</taxon>
    </lineage>
</organism>
<dbReference type="GO" id="GO:0005840">
    <property type="term" value="C:ribosome"/>
    <property type="evidence" value="ECO:0007669"/>
    <property type="project" value="UniProtKB-KW"/>
</dbReference>
<dbReference type="Gene3D" id="3.30.70.1730">
    <property type="match status" value="1"/>
</dbReference>
<dbReference type="HAMAP" id="MF_00362">
    <property type="entry name" value="Ribosomal_uL10"/>
    <property type="match status" value="1"/>
</dbReference>
<dbReference type="PANTHER" id="PTHR11560">
    <property type="entry name" value="39S RIBOSOMAL PROTEIN L10, MITOCHONDRIAL"/>
    <property type="match status" value="1"/>
</dbReference>
<keyword evidence="2 5" id="KW-0689">Ribosomal protein</keyword>
<dbReference type="InterPro" id="IPR043141">
    <property type="entry name" value="Ribosomal_uL10-like_sf"/>
</dbReference>
<dbReference type="NCBIfam" id="NF000955">
    <property type="entry name" value="PRK00099.1-1"/>
    <property type="match status" value="1"/>
</dbReference>
<dbReference type="Gene3D" id="6.10.250.290">
    <property type="match status" value="1"/>
</dbReference>
<evidence type="ECO:0000256" key="1">
    <source>
        <dbReference type="ARBA" id="ARBA00008889"/>
    </source>
</evidence>